<dbReference type="EMBL" id="JAPDRN010000006">
    <property type="protein sequence ID" value="KAJ9644309.1"/>
    <property type="molecule type" value="Genomic_DNA"/>
</dbReference>
<dbReference type="SUPFAM" id="SSF53474">
    <property type="entry name" value="alpha/beta-Hydrolases"/>
    <property type="match status" value="1"/>
</dbReference>
<accession>A0AA39D1A0</accession>
<dbReference type="AlphaFoldDB" id="A0AA39D1A0"/>
<evidence type="ECO:0000313" key="4">
    <source>
        <dbReference type="Proteomes" id="UP001172681"/>
    </source>
</evidence>
<reference evidence="3" key="1">
    <citation type="submission" date="2022-10" db="EMBL/GenBank/DDBJ databases">
        <title>Culturing micro-colonial fungi from biological soil crusts in the Mojave desert and describing Neophaeococcomyces mojavensis, and introducing the new genera and species Taxawa tesnikishii.</title>
        <authorList>
            <person name="Kurbessoian T."/>
            <person name="Stajich J.E."/>
        </authorList>
    </citation>
    <scope>NUCLEOTIDE SEQUENCE</scope>
    <source>
        <strain evidence="3">TK_35</strain>
    </source>
</reference>
<evidence type="ECO:0000313" key="3">
    <source>
        <dbReference type="EMBL" id="KAJ9644309.1"/>
    </source>
</evidence>
<proteinExistence type="predicted"/>
<feature type="domain" description="Alpha/beta hydrolase fold-3" evidence="2">
    <location>
        <begin position="104"/>
        <end position="337"/>
    </location>
</feature>
<evidence type="ECO:0000259" key="2">
    <source>
        <dbReference type="Pfam" id="PF07859"/>
    </source>
</evidence>
<dbReference type="PANTHER" id="PTHR48081">
    <property type="entry name" value="AB HYDROLASE SUPERFAMILY PROTEIN C4A8.06C"/>
    <property type="match status" value="1"/>
</dbReference>
<dbReference type="GO" id="GO:0016787">
    <property type="term" value="F:hydrolase activity"/>
    <property type="evidence" value="ECO:0007669"/>
    <property type="project" value="UniProtKB-KW"/>
</dbReference>
<dbReference type="InterPro" id="IPR013094">
    <property type="entry name" value="AB_hydrolase_3"/>
</dbReference>
<keyword evidence="1" id="KW-0378">Hydrolase</keyword>
<sequence length="369" mass="41027">MPSTPPPPSTVPEILATSEIDPSFAKALEESPPQSLGPDCTVASLKQSSVARRSSVQQSLADTRPADITETTHFIKLRDDFPSRIILCHLTSAVADTTPPRPLILLFHGGGHCTGYPELELPLARRLAQTHSAIVVSASYRLAPHFPFPFSICDAWETLEFVAREARKANSAVFPRCTDPRVGFLVGGSSAGANLAASLAHLARDHNLHPKLTGHFLFAGTYISDQHVPEKYRDRYLSSTQNRDAPLLNNAMVRLLRDAFQPDLTSKLYMSFDQHHPYDQGTGSVRHGHMGLPPVYFQVCGLDPSRDDGLIYERVLREECDVPTRLDMYPGFAHCWWDVFPDLDMSRKRMKDAVEGVGWLLEACKREGR</sequence>
<protein>
    <recommendedName>
        <fullName evidence="2">Alpha/beta hydrolase fold-3 domain-containing protein</fullName>
    </recommendedName>
</protein>
<dbReference type="InterPro" id="IPR029058">
    <property type="entry name" value="AB_hydrolase_fold"/>
</dbReference>
<dbReference type="InterPro" id="IPR050300">
    <property type="entry name" value="GDXG_lipolytic_enzyme"/>
</dbReference>
<evidence type="ECO:0000256" key="1">
    <source>
        <dbReference type="ARBA" id="ARBA00022801"/>
    </source>
</evidence>
<gene>
    <name evidence="3" type="ORF">H2204_001661</name>
</gene>
<comment type="caution">
    <text evidence="3">The sequence shown here is derived from an EMBL/GenBank/DDBJ whole genome shotgun (WGS) entry which is preliminary data.</text>
</comment>
<name>A0AA39D1A0_9EURO</name>
<organism evidence="3 4">
    <name type="scientific">Knufia peltigerae</name>
    <dbReference type="NCBI Taxonomy" id="1002370"/>
    <lineage>
        <taxon>Eukaryota</taxon>
        <taxon>Fungi</taxon>
        <taxon>Dikarya</taxon>
        <taxon>Ascomycota</taxon>
        <taxon>Pezizomycotina</taxon>
        <taxon>Eurotiomycetes</taxon>
        <taxon>Chaetothyriomycetidae</taxon>
        <taxon>Chaetothyriales</taxon>
        <taxon>Trichomeriaceae</taxon>
        <taxon>Knufia</taxon>
    </lineage>
</organism>
<dbReference type="PANTHER" id="PTHR48081:SF8">
    <property type="entry name" value="ALPHA_BETA HYDROLASE FOLD-3 DOMAIN-CONTAINING PROTEIN-RELATED"/>
    <property type="match status" value="1"/>
</dbReference>
<dbReference type="Proteomes" id="UP001172681">
    <property type="component" value="Unassembled WGS sequence"/>
</dbReference>
<dbReference type="Pfam" id="PF07859">
    <property type="entry name" value="Abhydrolase_3"/>
    <property type="match status" value="1"/>
</dbReference>
<dbReference type="Gene3D" id="3.40.50.1820">
    <property type="entry name" value="alpha/beta hydrolase"/>
    <property type="match status" value="1"/>
</dbReference>
<keyword evidence="4" id="KW-1185">Reference proteome</keyword>